<dbReference type="InterPro" id="IPR036477">
    <property type="entry name" value="Formyl_transf_N_sf"/>
</dbReference>
<organism evidence="2 3">
    <name type="scientific">Roseospira visakhapatnamensis</name>
    <dbReference type="NCBI Taxonomy" id="390880"/>
    <lineage>
        <taxon>Bacteria</taxon>
        <taxon>Pseudomonadati</taxon>
        <taxon>Pseudomonadota</taxon>
        <taxon>Alphaproteobacteria</taxon>
        <taxon>Rhodospirillales</taxon>
        <taxon>Rhodospirillaceae</taxon>
        <taxon>Roseospira</taxon>
    </lineage>
</organism>
<dbReference type="RefSeq" id="WP_184043700.1">
    <property type="nucleotide sequence ID" value="NZ_JACIGK010000009.1"/>
</dbReference>
<protein>
    <submittedName>
        <fullName evidence="2">Methionyl-tRNA formyltransferase</fullName>
    </submittedName>
</protein>
<dbReference type="GO" id="GO:0016740">
    <property type="term" value="F:transferase activity"/>
    <property type="evidence" value="ECO:0007669"/>
    <property type="project" value="UniProtKB-KW"/>
</dbReference>
<name>A0A7W6RCL5_9PROT</name>
<dbReference type="InterPro" id="IPR002376">
    <property type="entry name" value="Formyl_transf_N"/>
</dbReference>
<dbReference type="InterPro" id="IPR001555">
    <property type="entry name" value="GART_AS"/>
</dbReference>
<dbReference type="EMBL" id="JACIGK010000009">
    <property type="protein sequence ID" value="MBB4265887.1"/>
    <property type="molecule type" value="Genomic_DNA"/>
</dbReference>
<evidence type="ECO:0000313" key="2">
    <source>
        <dbReference type="EMBL" id="MBB4265887.1"/>
    </source>
</evidence>
<evidence type="ECO:0000259" key="1">
    <source>
        <dbReference type="Pfam" id="PF00551"/>
    </source>
</evidence>
<dbReference type="AlphaFoldDB" id="A0A7W6RCL5"/>
<sequence>MTSCSDGTLILLAPPEDQQEAAAPLRAADPGLAIVPVADRGALERAVRAHPRARLLSVCSPVIVPARVLAVLPGPAYNLHPGPPAYPGLFPAVFALYEGATTFGATLHEMAAAVDAGAIVATSEIDIPPDMDRLGLETLSRRLVTHLLRQCAPALARVDAPLPSLGVPWRKPTRRQADFEALCRLPEDVDAAEFQRRLRAVGEGPRHALRLPRFGRWFRLDSTQADTPVVRGGRVAR</sequence>
<dbReference type="Proteomes" id="UP000554286">
    <property type="component" value="Unassembled WGS sequence"/>
</dbReference>
<feature type="domain" description="Formyl transferase N-terminal" evidence="1">
    <location>
        <begin position="63"/>
        <end position="133"/>
    </location>
</feature>
<proteinExistence type="predicted"/>
<dbReference type="SUPFAM" id="SSF53328">
    <property type="entry name" value="Formyltransferase"/>
    <property type="match status" value="1"/>
</dbReference>
<evidence type="ECO:0000313" key="3">
    <source>
        <dbReference type="Proteomes" id="UP000554286"/>
    </source>
</evidence>
<comment type="caution">
    <text evidence="2">The sequence shown here is derived from an EMBL/GenBank/DDBJ whole genome shotgun (WGS) entry which is preliminary data.</text>
</comment>
<dbReference type="PROSITE" id="PS00373">
    <property type="entry name" value="GART"/>
    <property type="match status" value="1"/>
</dbReference>
<reference evidence="2 3" key="1">
    <citation type="submission" date="2020-08" db="EMBL/GenBank/DDBJ databases">
        <title>Genome sequencing of Purple Non-Sulfur Bacteria from various extreme environments.</title>
        <authorList>
            <person name="Mayer M."/>
        </authorList>
    </citation>
    <scope>NUCLEOTIDE SEQUENCE [LARGE SCALE GENOMIC DNA]</scope>
    <source>
        <strain evidence="2 3">JA131</strain>
    </source>
</reference>
<dbReference type="Pfam" id="PF00551">
    <property type="entry name" value="Formyl_trans_N"/>
    <property type="match status" value="1"/>
</dbReference>
<keyword evidence="2" id="KW-0808">Transferase</keyword>
<dbReference type="Gene3D" id="3.40.50.12230">
    <property type="match status" value="1"/>
</dbReference>
<gene>
    <name evidence="2" type="ORF">GGD89_001512</name>
</gene>
<keyword evidence="3" id="KW-1185">Reference proteome</keyword>
<accession>A0A7W6RCL5</accession>